<evidence type="ECO:0000313" key="3">
    <source>
        <dbReference type="Proteomes" id="UP001632038"/>
    </source>
</evidence>
<gene>
    <name evidence="2" type="ORF">CASFOL_006203</name>
</gene>
<protein>
    <submittedName>
        <fullName evidence="2">Uncharacterized protein</fullName>
    </submittedName>
</protein>
<accession>A0ABD3E5P6</accession>
<keyword evidence="3" id="KW-1185">Reference proteome</keyword>
<dbReference type="EMBL" id="JAVIJP010000007">
    <property type="protein sequence ID" value="KAL3649800.1"/>
    <property type="molecule type" value="Genomic_DNA"/>
</dbReference>
<feature type="region of interest" description="Disordered" evidence="1">
    <location>
        <begin position="19"/>
        <end position="44"/>
    </location>
</feature>
<organism evidence="2 3">
    <name type="scientific">Castilleja foliolosa</name>
    <dbReference type="NCBI Taxonomy" id="1961234"/>
    <lineage>
        <taxon>Eukaryota</taxon>
        <taxon>Viridiplantae</taxon>
        <taxon>Streptophyta</taxon>
        <taxon>Embryophyta</taxon>
        <taxon>Tracheophyta</taxon>
        <taxon>Spermatophyta</taxon>
        <taxon>Magnoliopsida</taxon>
        <taxon>eudicotyledons</taxon>
        <taxon>Gunneridae</taxon>
        <taxon>Pentapetalae</taxon>
        <taxon>asterids</taxon>
        <taxon>lamiids</taxon>
        <taxon>Lamiales</taxon>
        <taxon>Orobanchaceae</taxon>
        <taxon>Pedicularideae</taxon>
        <taxon>Castillejinae</taxon>
        <taxon>Castilleja</taxon>
    </lineage>
</organism>
<sequence>MENGAMMSKDDMKVEIASLKSSSPVTSPVSNGGVGRQESVSKHSCLCSPTTHVGSFRCRLHRSPSLRRTTSIDSTNN</sequence>
<dbReference type="PANTHER" id="PTHR33132:SF92">
    <property type="entry name" value="SERINE-RICH PROTEIN"/>
    <property type="match status" value="1"/>
</dbReference>
<comment type="caution">
    <text evidence="2">The sequence shown here is derived from an EMBL/GenBank/DDBJ whole genome shotgun (WGS) entry which is preliminary data.</text>
</comment>
<evidence type="ECO:0000256" key="1">
    <source>
        <dbReference type="SAM" id="MobiDB-lite"/>
    </source>
</evidence>
<feature type="compositionally biased region" description="Polar residues" evidence="1">
    <location>
        <begin position="19"/>
        <end position="30"/>
    </location>
</feature>
<proteinExistence type="predicted"/>
<dbReference type="PANTHER" id="PTHR33132">
    <property type="entry name" value="OSJNBB0118P14.9 PROTEIN"/>
    <property type="match status" value="1"/>
</dbReference>
<reference evidence="3" key="1">
    <citation type="journal article" date="2024" name="IScience">
        <title>Strigolactones Initiate the Formation of Haustorium-like Structures in Castilleja.</title>
        <authorList>
            <person name="Buerger M."/>
            <person name="Peterson D."/>
            <person name="Chory J."/>
        </authorList>
    </citation>
    <scope>NUCLEOTIDE SEQUENCE [LARGE SCALE GENOMIC DNA]</scope>
</reference>
<dbReference type="AlphaFoldDB" id="A0ABD3E5P6"/>
<evidence type="ECO:0000313" key="2">
    <source>
        <dbReference type="EMBL" id="KAL3649800.1"/>
    </source>
</evidence>
<name>A0ABD3E5P6_9LAMI</name>
<dbReference type="Proteomes" id="UP001632038">
    <property type="component" value="Unassembled WGS sequence"/>
</dbReference>